<dbReference type="Proteomes" id="UP000594688">
    <property type="component" value="Chromosome"/>
</dbReference>
<reference evidence="1 2" key="1">
    <citation type="submission" date="2020-02" db="EMBL/GenBank/DDBJ databases">
        <title>Genomic and physiological characterization of two novel Nitrospinaceae genera.</title>
        <authorList>
            <person name="Mueller A.J."/>
            <person name="Jung M.-Y."/>
            <person name="Strachan C.R."/>
            <person name="Herbold C.W."/>
            <person name="Kirkegaard R.H."/>
            <person name="Daims H."/>
        </authorList>
    </citation>
    <scope>NUCLEOTIDE SEQUENCE [LARGE SCALE GENOMIC DNA]</scope>
    <source>
        <strain evidence="1">EB</strain>
    </source>
</reference>
<organism evidence="1 2">
    <name type="scientific">Candidatus Nitronauta litoralis</name>
    <dbReference type="NCBI Taxonomy" id="2705533"/>
    <lineage>
        <taxon>Bacteria</taxon>
        <taxon>Pseudomonadati</taxon>
        <taxon>Nitrospinota/Tectimicrobiota group</taxon>
        <taxon>Nitrospinota</taxon>
        <taxon>Nitrospinia</taxon>
        <taxon>Nitrospinales</taxon>
        <taxon>Nitrospinaceae</taxon>
        <taxon>Candidatus Nitronauta</taxon>
    </lineage>
</organism>
<evidence type="ECO:0000313" key="1">
    <source>
        <dbReference type="EMBL" id="QPJ61215.1"/>
    </source>
</evidence>
<name>A0A7T0FZH8_9BACT</name>
<gene>
    <name evidence="1" type="ORF">G3M70_04650</name>
</gene>
<dbReference type="AlphaFoldDB" id="A0A7T0FZH8"/>
<proteinExistence type="predicted"/>
<dbReference type="EMBL" id="CP048685">
    <property type="protein sequence ID" value="QPJ61215.1"/>
    <property type="molecule type" value="Genomic_DNA"/>
</dbReference>
<accession>A0A7T0FZH8</accession>
<sequence length="280" mass="31735">MRRSVFFLVLSFILVLVLSRISLADTENSRKVPQPIQEVFQSDLLYPQEKNEIQFSLLPVFKSQNGENRYQTEFELEYGFTDAWQLQLEWDGLIHRELFRSPDQTEAGDFSIGTQYSFMGLQDGYSHAALGLNLGVPVGDVDRGMSDGFFGVETYFTLARDFPEFNGAQLFSQMGVEWVSRVRTPNNLAPLPNAAHTFFWNAGGFLPVGDFRGTLEINWKNNEWNQSGNNNVLFLTPGVIWKISKEWELGVAAPVGLTDDADDVRVIGLLVYEIELDDLD</sequence>
<dbReference type="KEGG" id="nli:G3M70_04650"/>
<evidence type="ECO:0000313" key="2">
    <source>
        <dbReference type="Proteomes" id="UP000594688"/>
    </source>
</evidence>
<protein>
    <submittedName>
        <fullName evidence="1">Uncharacterized protein</fullName>
    </submittedName>
</protein>